<evidence type="ECO:0000313" key="3">
    <source>
        <dbReference type="Proteomes" id="UP000235347"/>
    </source>
</evidence>
<reference evidence="2 3" key="1">
    <citation type="submission" date="2018-01" db="EMBL/GenBank/DDBJ databases">
        <title>Whole genome analyses suggest that Burkholderia sensu lato contains two further novel genera in the rhizoxinica-symbiotica group Mycetohabitans gen. nov., and Trinickia gen. nov.: implications for the evolution of diazotrophy and nodulation in the Burkholderiaceae.</title>
        <authorList>
            <person name="Estrada-de los Santos P."/>
            <person name="Palmer M."/>
            <person name="Chavez-Ramirez B."/>
            <person name="Beukes C."/>
            <person name="Steenkamp E.T."/>
            <person name="Hirsch A.M."/>
            <person name="Manyaka P."/>
            <person name="Maluk M."/>
            <person name="Lafos M."/>
            <person name="Crook M."/>
            <person name="Gross E."/>
            <person name="Simon M.F."/>
            <person name="Bueno dos Reis Junior F."/>
            <person name="Poole P.S."/>
            <person name="Venter S.N."/>
            <person name="James E.K."/>
        </authorList>
    </citation>
    <scope>NUCLEOTIDE SEQUENCE [LARGE SCALE GENOMIC DNA]</scope>
    <source>
        <strain evidence="2 3">GP25-8</strain>
    </source>
</reference>
<name>A0A2N7VV98_9BURK</name>
<keyword evidence="3" id="KW-1185">Reference proteome</keyword>
<evidence type="ECO:0000313" key="2">
    <source>
        <dbReference type="EMBL" id="PMS21053.1"/>
    </source>
</evidence>
<evidence type="ECO:0008006" key="4">
    <source>
        <dbReference type="Google" id="ProtNLM"/>
    </source>
</evidence>
<dbReference type="SUPFAM" id="SSF56349">
    <property type="entry name" value="DNA breaking-rejoining enzymes"/>
    <property type="match status" value="1"/>
</dbReference>
<dbReference type="Gene3D" id="1.10.443.10">
    <property type="entry name" value="Intergrase catalytic core"/>
    <property type="match status" value="1"/>
</dbReference>
<protein>
    <recommendedName>
        <fullName evidence="4">Integrase</fullName>
    </recommendedName>
</protein>
<proteinExistence type="predicted"/>
<sequence length="146" mass="15894">MARSATPNWVARYITHSLDAYLASRLARGHGTRTRPQVYRGLDNDGPLFLAAAATPFLFTRRHTSTGKISYSCEGLTAIYRHLHHQAGIENGSASGARRTFAVNLRRSGVDLDTIRGLRGLISPSAVKRIVDSDPARLGAIVARVI</sequence>
<comment type="caution">
    <text evidence="2">The sequence shown here is derived from an EMBL/GenBank/DDBJ whole genome shotgun (WGS) entry which is preliminary data.</text>
</comment>
<keyword evidence="1" id="KW-0233">DNA recombination</keyword>
<dbReference type="GO" id="GO:0006310">
    <property type="term" value="P:DNA recombination"/>
    <property type="evidence" value="ECO:0007669"/>
    <property type="project" value="UniProtKB-KW"/>
</dbReference>
<dbReference type="Proteomes" id="UP000235347">
    <property type="component" value="Unassembled WGS sequence"/>
</dbReference>
<dbReference type="EMBL" id="PNYB01000017">
    <property type="protein sequence ID" value="PMS21053.1"/>
    <property type="molecule type" value="Genomic_DNA"/>
</dbReference>
<evidence type="ECO:0000256" key="1">
    <source>
        <dbReference type="ARBA" id="ARBA00023172"/>
    </source>
</evidence>
<dbReference type="GO" id="GO:0003677">
    <property type="term" value="F:DNA binding"/>
    <property type="evidence" value="ECO:0007669"/>
    <property type="project" value="InterPro"/>
</dbReference>
<organism evidence="2 3">
    <name type="scientific">Trinickia soli</name>
    <dbReference type="NCBI Taxonomy" id="380675"/>
    <lineage>
        <taxon>Bacteria</taxon>
        <taxon>Pseudomonadati</taxon>
        <taxon>Pseudomonadota</taxon>
        <taxon>Betaproteobacteria</taxon>
        <taxon>Burkholderiales</taxon>
        <taxon>Burkholderiaceae</taxon>
        <taxon>Trinickia</taxon>
    </lineage>
</organism>
<gene>
    <name evidence="2" type="ORF">C0Z19_19420</name>
</gene>
<dbReference type="GO" id="GO:0015074">
    <property type="term" value="P:DNA integration"/>
    <property type="evidence" value="ECO:0007669"/>
    <property type="project" value="InterPro"/>
</dbReference>
<dbReference type="InterPro" id="IPR011010">
    <property type="entry name" value="DNA_brk_join_enz"/>
</dbReference>
<dbReference type="InterPro" id="IPR013762">
    <property type="entry name" value="Integrase-like_cat_sf"/>
</dbReference>
<accession>A0A2N7VV98</accession>
<dbReference type="AlphaFoldDB" id="A0A2N7VV98"/>